<evidence type="ECO:0000256" key="6">
    <source>
        <dbReference type="SAM" id="MobiDB-lite"/>
    </source>
</evidence>
<accession>A0ABU6EZW9</accession>
<dbReference type="Pfam" id="PF02133">
    <property type="entry name" value="Transp_cyt_pur"/>
    <property type="match status" value="1"/>
</dbReference>
<gene>
    <name evidence="8" type="ORF">OKJ99_07100</name>
</gene>
<dbReference type="PANTHER" id="PTHR30569">
    <property type="entry name" value="CYTOSINE TRANSPORTER CODB"/>
    <property type="match status" value="1"/>
</dbReference>
<dbReference type="EMBL" id="JAOZYC010000042">
    <property type="protein sequence ID" value="MEB8337283.1"/>
    <property type="molecule type" value="Genomic_DNA"/>
</dbReference>
<evidence type="ECO:0000313" key="8">
    <source>
        <dbReference type="EMBL" id="MEB8337283.1"/>
    </source>
</evidence>
<comment type="subcellular location">
    <subcellularLocation>
        <location evidence="1">Membrane</location>
        <topology evidence="1">Multi-pass membrane protein</topology>
    </subcellularLocation>
</comment>
<evidence type="ECO:0000256" key="1">
    <source>
        <dbReference type="ARBA" id="ARBA00004141"/>
    </source>
</evidence>
<dbReference type="InterPro" id="IPR030191">
    <property type="entry name" value="CodB"/>
</dbReference>
<dbReference type="PANTHER" id="PTHR30569:SF0">
    <property type="entry name" value="CYTOSINE PERMEASE"/>
    <property type="match status" value="1"/>
</dbReference>
<feature type="region of interest" description="Disordered" evidence="6">
    <location>
        <begin position="1"/>
        <end position="40"/>
    </location>
</feature>
<feature type="transmembrane region" description="Helical" evidence="7">
    <location>
        <begin position="122"/>
        <end position="146"/>
    </location>
</feature>
<evidence type="ECO:0000256" key="5">
    <source>
        <dbReference type="ARBA" id="ARBA00023136"/>
    </source>
</evidence>
<feature type="transmembrane region" description="Helical" evidence="7">
    <location>
        <begin position="359"/>
        <end position="380"/>
    </location>
</feature>
<evidence type="ECO:0000256" key="3">
    <source>
        <dbReference type="ARBA" id="ARBA00022692"/>
    </source>
</evidence>
<feature type="compositionally biased region" description="Pro residues" evidence="6">
    <location>
        <begin position="1"/>
        <end position="18"/>
    </location>
</feature>
<feature type="transmembrane region" description="Helical" evidence="7">
    <location>
        <begin position="186"/>
        <end position="211"/>
    </location>
</feature>
<dbReference type="Gene3D" id="1.10.4160.10">
    <property type="entry name" value="Hydantoin permease"/>
    <property type="match status" value="1"/>
</dbReference>
<comment type="similarity">
    <text evidence="2">Belongs to the purine-cytosine permease (2.A.39) family.</text>
</comment>
<feature type="transmembrane region" description="Helical" evidence="7">
    <location>
        <begin position="392"/>
        <end position="416"/>
    </location>
</feature>
<sequence>MPVPPNSPPDSPPNTPPDPRARARRAAAATEDFADERLPPGSARPTLSIMLVRMGFTVSATDLLYGMSLGLFFPFWTALLIALGSSLVVSAVSILCGLIGRRERITTALGLRAAFGRGGSRIPSFVIALLSAGFVGYSTGITAGVLPGGRDPWLGLLYCVVLSAAYTAVSIAGFSKGLTWVGRISVPLMLVTVLVAVVATVQHAGGLAAVVGSEPVRAGEATALGLFALGINKWMTGATVTPDITRFARSDTDVWTTTIAEFVVGNLGFNLLGILLGLGVGESDMGAAFGIVGVGALATVAIFVQGFPHEVNNMYAASLAGRSAFDVPRIAVNVVAGMLACALAYYGLTAGILDAFLTYLGYLGYAIPLIPGILLADYFLVRRGSYDLSDAAVAAVNWRAVAAFAVGLGINLVLGFALEDELWHVLPLTGALLYLLFSLPQLRRRGPAAASPGARPAGVSERAR</sequence>
<name>A0ABU6EZW9_9ACTN</name>
<feature type="transmembrane region" description="Helical" evidence="7">
    <location>
        <begin position="330"/>
        <end position="353"/>
    </location>
</feature>
<evidence type="ECO:0000313" key="9">
    <source>
        <dbReference type="Proteomes" id="UP001354931"/>
    </source>
</evidence>
<reference evidence="8 9" key="1">
    <citation type="submission" date="2022-10" db="EMBL/GenBank/DDBJ databases">
        <authorList>
            <person name="Xie J."/>
            <person name="Shen N."/>
        </authorList>
    </citation>
    <scope>NUCLEOTIDE SEQUENCE [LARGE SCALE GENOMIC DNA]</scope>
    <source>
        <strain evidence="8 9">YIM65594</strain>
    </source>
</reference>
<organism evidence="8 9">
    <name type="scientific">Streptomyces endophyticus</name>
    <dbReference type="NCBI Taxonomy" id="714166"/>
    <lineage>
        <taxon>Bacteria</taxon>
        <taxon>Bacillati</taxon>
        <taxon>Actinomycetota</taxon>
        <taxon>Actinomycetes</taxon>
        <taxon>Kitasatosporales</taxon>
        <taxon>Streptomycetaceae</taxon>
        <taxon>Streptomyces</taxon>
    </lineage>
</organism>
<dbReference type="InterPro" id="IPR001248">
    <property type="entry name" value="Pur-cyt_permease"/>
</dbReference>
<protein>
    <submittedName>
        <fullName evidence="8">Cytosine permease</fullName>
    </submittedName>
</protein>
<feature type="transmembrane region" description="Helical" evidence="7">
    <location>
        <begin position="152"/>
        <end position="174"/>
    </location>
</feature>
<feature type="transmembrane region" description="Helical" evidence="7">
    <location>
        <begin position="422"/>
        <end position="439"/>
    </location>
</feature>
<feature type="transmembrane region" description="Helical" evidence="7">
    <location>
        <begin position="287"/>
        <end position="309"/>
    </location>
</feature>
<feature type="transmembrane region" description="Helical" evidence="7">
    <location>
        <begin position="262"/>
        <end position="281"/>
    </location>
</feature>
<evidence type="ECO:0000256" key="2">
    <source>
        <dbReference type="ARBA" id="ARBA00008974"/>
    </source>
</evidence>
<comment type="caution">
    <text evidence="8">The sequence shown here is derived from an EMBL/GenBank/DDBJ whole genome shotgun (WGS) entry which is preliminary data.</text>
</comment>
<keyword evidence="5 7" id="KW-0472">Membrane</keyword>
<dbReference type="RefSeq" id="WP_326014932.1">
    <property type="nucleotide sequence ID" value="NZ_JAOZYC010000042.1"/>
</dbReference>
<keyword evidence="9" id="KW-1185">Reference proteome</keyword>
<feature type="transmembrane region" description="Helical" evidence="7">
    <location>
        <begin position="223"/>
        <end position="241"/>
    </location>
</feature>
<keyword evidence="4 7" id="KW-1133">Transmembrane helix</keyword>
<evidence type="ECO:0000256" key="7">
    <source>
        <dbReference type="SAM" id="Phobius"/>
    </source>
</evidence>
<keyword evidence="3 7" id="KW-0812">Transmembrane</keyword>
<feature type="transmembrane region" description="Helical" evidence="7">
    <location>
        <begin position="73"/>
        <end position="101"/>
    </location>
</feature>
<evidence type="ECO:0000256" key="4">
    <source>
        <dbReference type="ARBA" id="ARBA00022989"/>
    </source>
</evidence>
<proteinExistence type="inferred from homology"/>
<dbReference type="Proteomes" id="UP001354931">
    <property type="component" value="Unassembled WGS sequence"/>
</dbReference>